<protein>
    <submittedName>
        <fullName evidence="2">DegV family protein with EDD domain</fullName>
    </submittedName>
</protein>
<evidence type="ECO:0000313" key="2">
    <source>
        <dbReference type="EMBL" id="RZS89752.1"/>
    </source>
</evidence>
<dbReference type="SUPFAM" id="SSF82549">
    <property type="entry name" value="DAK1/DegV-like"/>
    <property type="match status" value="1"/>
</dbReference>
<dbReference type="Proteomes" id="UP000293638">
    <property type="component" value="Unassembled WGS sequence"/>
</dbReference>
<dbReference type="Pfam" id="PF02645">
    <property type="entry name" value="DegV"/>
    <property type="match status" value="1"/>
</dbReference>
<dbReference type="PANTHER" id="PTHR33434:SF2">
    <property type="entry name" value="FATTY ACID-BINDING PROTEIN TM_1468"/>
    <property type="match status" value="1"/>
</dbReference>
<dbReference type="InterPro" id="IPR050270">
    <property type="entry name" value="DegV_domain_contain"/>
</dbReference>
<dbReference type="PANTHER" id="PTHR33434">
    <property type="entry name" value="DEGV DOMAIN-CONTAINING PROTEIN DR_1986-RELATED"/>
    <property type="match status" value="1"/>
</dbReference>
<accession>A0A4Q7NTM7</accession>
<dbReference type="RefSeq" id="WP_165400183.1">
    <property type="nucleotide sequence ID" value="NZ_SGXD01000002.1"/>
</dbReference>
<dbReference type="EMBL" id="SGXD01000002">
    <property type="protein sequence ID" value="RZS89752.1"/>
    <property type="molecule type" value="Genomic_DNA"/>
</dbReference>
<comment type="caution">
    <text evidence="2">The sequence shown here is derived from an EMBL/GenBank/DDBJ whole genome shotgun (WGS) entry which is preliminary data.</text>
</comment>
<dbReference type="InterPro" id="IPR003797">
    <property type="entry name" value="DegV"/>
</dbReference>
<proteinExistence type="predicted"/>
<sequence>MRTVALVTDGTATLPALLGGVPEGWLTTVPVTLVVDGSPSELDADRLPELLQGKHSVSTAAPSPRALRTAYAAAAALGAEAVVSVHLPESLSSTVLAARQGAEDASVPVHVLDAGTVGLPLGWSVAAGVAAAAAGLDAEAVARTVLRVAGETRLAFVVPSLEHLRRGGRITTGQAVAGTALAVRPVLHVTGGRVELLERVRTTARARERMVHRALGHAALLRGRGREVVAGVQHLGAQSAAEELAAELRAGGLRPEVREIGPVVGAHAGPGVLGVAVGGLPRELLDQLPG</sequence>
<name>A0A4Q7NTM7_9ACTN</name>
<keyword evidence="1" id="KW-0446">Lipid-binding</keyword>
<dbReference type="NCBIfam" id="TIGR00762">
    <property type="entry name" value="DegV"/>
    <property type="match status" value="1"/>
</dbReference>
<dbReference type="Gene3D" id="3.30.1180.10">
    <property type="match status" value="1"/>
</dbReference>
<gene>
    <name evidence="2" type="ORF">EV189_1525</name>
</gene>
<dbReference type="Gene3D" id="3.40.50.10170">
    <property type="match status" value="1"/>
</dbReference>
<organism evidence="2 3">
    <name type="scientific">Motilibacter rhizosphaerae</name>
    <dbReference type="NCBI Taxonomy" id="598652"/>
    <lineage>
        <taxon>Bacteria</taxon>
        <taxon>Bacillati</taxon>
        <taxon>Actinomycetota</taxon>
        <taxon>Actinomycetes</taxon>
        <taxon>Motilibacterales</taxon>
        <taxon>Motilibacteraceae</taxon>
        <taxon>Motilibacter</taxon>
    </lineage>
</organism>
<evidence type="ECO:0000256" key="1">
    <source>
        <dbReference type="ARBA" id="ARBA00023121"/>
    </source>
</evidence>
<keyword evidence="3" id="KW-1185">Reference proteome</keyword>
<dbReference type="GO" id="GO:0008289">
    <property type="term" value="F:lipid binding"/>
    <property type="evidence" value="ECO:0007669"/>
    <property type="project" value="UniProtKB-KW"/>
</dbReference>
<evidence type="ECO:0000313" key="3">
    <source>
        <dbReference type="Proteomes" id="UP000293638"/>
    </source>
</evidence>
<reference evidence="2 3" key="1">
    <citation type="submission" date="2019-02" db="EMBL/GenBank/DDBJ databases">
        <title>Genomic Encyclopedia of Type Strains, Phase IV (KMG-IV): sequencing the most valuable type-strain genomes for metagenomic binning, comparative biology and taxonomic classification.</title>
        <authorList>
            <person name="Goeker M."/>
        </authorList>
    </citation>
    <scope>NUCLEOTIDE SEQUENCE [LARGE SCALE GENOMIC DNA]</scope>
    <source>
        <strain evidence="2 3">DSM 45622</strain>
    </source>
</reference>
<dbReference type="InterPro" id="IPR043168">
    <property type="entry name" value="DegV_C"/>
</dbReference>
<dbReference type="AlphaFoldDB" id="A0A4Q7NTM7"/>
<dbReference type="PROSITE" id="PS51482">
    <property type="entry name" value="DEGV"/>
    <property type="match status" value="1"/>
</dbReference>